<dbReference type="InterPro" id="IPR001387">
    <property type="entry name" value="Cro/C1-type_HTH"/>
</dbReference>
<dbReference type="SUPFAM" id="SSF47413">
    <property type="entry name" value="lambda repressor-like DNA-binding domains"/>
    <property type="match status" value="1"/>
</dbReference>
<protein>
    <submittedName>
        <fullName evidence="2">Transcriptional regulator</fullName>
    </submittedName>
</protein>
<evidence type="ECO:0000259" key="1">
    <source>
        <dbReference type="PROSITE" id="PS50943"/>
    </source>
</evidence>
<dbReference type="CDD" id="cd00093">
    <property type="entry name" value="HTH_XRE"/>
    <property type="match status" value="1"/>
</dbReference>
<dbReference type="InterPro" id="IPR010982">
    <property type="entry name" value="Lambda_DNA-bd_dom_sf"/>
</dbReference>
<dbReference type="STRING" id="1913578.LPB140_06575"/>
<dbReference type="GO" id="GO:0003677">
    <property type="term" value="F:DNA binding"/>
    <property type="evidence" value="ECO:0007669"/>
    <property type="project" value="InterPro"/>
</dbReference>
<accession>A0A1L3JBI4</accession>
<dbReference type="EMBL" id="CP018154">
    <property type="protein sequence ID" value="APG62507.1"/>
    <property type="molecule type" value="Genomic_DNA"/>
</dbReference>
<proteinExistence type="predicted"/>
<name>A0A1L3JBI4_9SPHN</name>
<evidence type="ECO:0000313" key="2">
    <source>
        <dbReference type="EMBL" id="APG62507.1"/>
    </source>
</evidence>
<dbReference type="PROSITE" id="PS50943">
    <property type="entry name" value="HTH_CROC1"/>
    <property type="match status" value="1"/>
</dbReference>
<dbReference type="Gene3D" id="1.10.260.40">
    <property type="entry name" value="lambda repressor-like DNA-binding domains"/>
    <property type="match status" value="1"/>
</dbReference>
<dbReference type="Pfam" id="PF01381">
    <property type="entry name" value="HTH_3"/>
    <property type="match status" value="1"/>
</dbReference>
<keyword evidence="3" id="KW-1185">Reference proteome</keyword>
<gene>
    <name evidence="2" type="ORF">LPB140_06575</name>
</gene>
<feature type="domain" description="HTH cro/C1-type" evidence="1">
    <location>
        <begin position="5"/>
        <end position="61"/>
    </location>
</feature>
<dbReference type="KEGG" id="sphl:LPB140_06575"/>
<dbReference type="OrthoDB" id="7404022at2"/>
<organism evidence="2 3">
    <name type="scientific">Sphingorhabdus lutea</name>
    <dbReference type="NCBI Taxonomy" id="1913578"/>
    <lineage>
        <taxon>Bacteria</taxon>
        <taxon>Pseudomonadati</taxon>
        <taxon>Pseudomonadota</taxon>
        <taxon>Alphaproteobacteria</taxon>
        <taxon>Sphingomonadales</taxon>
        <taxon>Sphingomonadaceae</taxon>
        <taxon>Sphingorhabdus</taxon>
    </lineage>
</organism>
<dbReference type="RefSeq" id="WP_072559159.1">
    <property type="nucleotide sequence ID" value="NZ_CP018154.1"/>
</dbReference>
<dbReference type="SMART" id="SM00530">
    <property type="entry name" value="HTH_XRE"/>
    <property type="match status" value="1"/>
</dbReference>
<evidence type="ECO:0000313" key="3">
    <source>
        <dbReference type="Proteomes" id="UP000242561"/>
    </source>
</evidence>
<dbReference type="Proteomes" id="UP000242561">
    <property type="component" value="Chromosome"/>
</dbReference>
<dbReference type="AlphaFoldDB" id="A0A1L3JBI4"/>
<sequence>MKNHIRSIRIQKKMTLADVAMRCTPPTTAQTIGRLETGMRTLSIDWLNRIAAALNVNSADLIAIAQQSEIEIAAILDEKGCLAPGTPQKSLSPMADENMMAMRMAISSGEYRAGDEIWLQKLPPTQFIEALNADILVPRPDGRFIFGRLIGRENGRIQILPHHAGQRQQILNDPAWIGRARNLFRQLM</sequence>
<reference evidence="2 3" key="1">
    <citation type="submission" date="2016-11" db="EMBL/GenBank/DDBJ databases">
        <title>Sphingorhabdus sp. LPB0140, isolated from marine environment.</title>
        <authorList>
            <person name="Kim E."/>
            <person name="Yi H."/>
        </authorList>
    </citation>
    <scope>NUCLEOTIDE SEQUENCE [LARGE SCALE GENOMIC DNA]</scope>
    <source>
        <strain evidence="2 3">LPB0140</strain>
    </source>
</reference>